<evidence type="ECO:0000313" key="5">
    <source>
        <dbReference type="Ensembl" id="ENSSPUP00000016516.1"/>
    </source>
</evidence>
<dbReference type="InterPro" id="IPR039103">
    <property type="entry name" value="Spd-2/CEP192"/>
</dbReference>
<dbReference type="GO" id="GO:0090307">
    <property type="term" value="P:mitotic spindle assembly"/>
    <property type="evidence" value="ECO:0007669"/>
    <property type="project" value="TreeGrafter"/>
</dbReference>
<sequence>MMHASYDGQDPEVLIVWVLFHAPKKQISGSDFLGSADEFLARVDVEVDSPGSTNVIKSVPLQARVGTARIHAPKDLQTVCLSARMGSSAKQELPLKNAGNIEVYLKIKDDSFSVEPEDLFLMPGEEQEVTVVFCPKALKTCRQSTLKILVLPSGPQYEVVVKGETESLENGLLTSTSCDSEGPPILTNKQVVAWGGVALGRIVQQKLTLRNNSPSTTQHLRLLIRGQDQDCFQLRNMFGTEERLTSNWEIKIRPKEDATIYLMFAPNRLASMLAKLEIKQLGIRSQPGIKFTIPLSGYGGKSNVILEDVKKQSDGYMATLKGLLSGKTNKVSFCVRNTGSRAAYVKALCFMDFHTRSVMDAKVMSISPETFVVKEGTHEVVTITCNPTEREEMLCKTSASLLSTG</sequence>
<feature type="domain" description="Cep192-like" evidence="2">
    <location>
        <begin position="71"/>
        <end position="165"/>
    </location>
</feature>
<feature type="domain" description="Cep192-like" evidence="1">
    <location>
        <begin position="1"/>
        <end position="68"/>
    </location>
</feature>
<reference evidence="5" key="2">
    <citation type="submission" date="2025-09" db="UniProtKB">
        <authorList>
            <consortium name="Ensembl"/>
        </authorList>
    </citation>
    <scope>IDENTIFICATION</scope>
</reference>
<evidence type="ECO:0000313" key="6">
    <source>
        <dbReference type="Proteomes" id="UP000694392"/>
    </source>
</evidence>
<dbReference type="OMA" id="NCEVRIG"/>
<dbReference type="PANTHER" id="PTHR16029">
    <property type="entry name" value="CENTROSOMAL PROTEIN OF 192 KDA"/>
    <property type="match status" value="1"/>
</dbReference>
<evidence type="ECO:0000259" key="4">
    <source>
        <dbReference type="Pfam" id="PF22074"/>
    </source>
</evidence>
<keyword evidence="6" id="KW-1185">Reference proteome</keyword>
<evidence type="ECO:0000259" key="2">
    <source>
        <dbReference type="Pfam" id="PF22067"/>
    </source>
</evidence>
<protein>
    <submittedName>
        <fullName evidence="5">Uncharacterized protein</fullName>
    </submittedName>
</protein>
<dbReference type="GO" id="GO:0051298">
    <property type="term" value="P:centrosome duplication"/>
    <property type="evidence" value="ECO:0007669"/>
    <property type="project" value="InterPro"/>
</dbReference>
<dbReference type="GO" id="GO:0000242">
    <property type="term" value="C:pericentriolar material"/>
    <property type="evidence" value="ECO:0007669"/>
    <property type="project" value="TreeGrafter"/>
</dbReference>
<evidence type="ECO:0000259" key="1">
    <source>
        <dbReference type="Pfam" id="PF22064"/>
    </source>
</evidence>
<dbReference type="Pfam" id="PF22073">
    <property type="entry name" value="Cep192_D4"/>
    <property type="match status" value="1"/>
</dbReference>
<accession>A0A8D0H9J0</accession>
<dbReference type="InterPro" id="IPR054086">
    <property type="entry name" value="Cep192-like_D2"/>
</dbReference>
<feature type="domain" description="Cep192-like" evidence="4">
    <location>
        <begin position="306"/>
        <end position="404"/>
    </location>
</feature>
<dbReference type="Ensembl" id="ENSSPUT00000017594.1">
    <property type="protein sequence ID" value="ENSSPUP00000016516.1"/>
    <property type="gene ID" value="ENSSPUG00000012780.1"/>
</dbReference>
<dbReference type="PANTHER" id="PTHR16029:SF11">
    <property type="entry name" value="CENTROSOMAL PROTEIN OF 192 KDA"/>
    <property type="match status" value="1"/>
</dbReference>
<dbReference type="Proteomes" id="UP000694392">
    <property type="component" value="Unplaced"/>
</dbReference>
<dbReference type="GO" id="GO:0090222">
    <property type="term" value="P:centrosome-templated microtubule nucleation"/>
    <property type="evidence" value="ECO:0007669"/>
    <property type="project" value="InterPro"/>
</dbReference>
<dbReference type="GeneTree" id="ENSGT00510000048187"/>
<dbReference type="GO" id="GO:0005814">
    <property type="term" value="C:centriole"/>
    <property type="evidence" value="ECO:0007669"/>
    <property type="project" value="TreeGrafter"/>
</dbReference>
<dbReference type="Pfam" id="PF22074">
    <property type="entry name" value="Cep192_D5"/>
    <property type="match status" value="1"/>
</dbReference>
<dbReference type="Pfam" id="PF22067">
    <property type="entry name" value="Cep192_D3"/>
    <property type="match status" value="1"/>
</dbReference>
<dbReference type="InterPro" id="IPR054091">
    <property type="entry name" value="Cep192-like_D5"/>
</dbReference>
<dbReference type="AlphaFoldDB" id="A0A8D0H9J0"/>
<evidence type="ECO:0000259" key="3">
    <source>
        <dbReference type="Pfam" id="PF22073"/>
    </source>
</evidence>
<dbReference type="InterPro" id="IPR054089">
    <property type="entry name" value="Cep192-like_D3"/>
</dbReference>
<organism evidence="5 6">
    <name type="scientific">Sphenodon punctatus</name>
    <name type="common">Tuatara</name>
    <name type="synonym">Hatteria punctata</name>
    <dbReference type="NCBI Taxonomy" id="8508"/>
    <lineage>
        <taxon>Eukaryota</taxon>
        <taxon>Metazoa</taxon>
        <taxon>Chordata</taxon>
        <taxon>Craniata</taxon>
        <taxon>Vertebrata</taxon>
        <taxon>Euteleostomi</taxon>
        <taxon>Lepidosauria</taxon>
        <taxon>Sphenodontia</taxon>
        <taxon>Sphenodontidae</taxon>
        <taxon>Sphenodon</taxon>
    </lineage>
</organism>
<dbReference type="GO" id="GO:0019901">
    <property type="term" value="F:protein kinase binding"/>
    <property type="evidence" value="ECO:0007669"/>
    <property type="project" value="TreeGrafter"/>
</dbReference>
<dbReference type="GO" id="GO:0071539">
    <property type="term" value="P:protein localization to centrosome"/>
    <property type="evidence" value="ECO:0007669"/>
    <property type="project" value="InterPro"/>
</dbReference>
<reference evidence="5" key="1">
    <citation type="submission" date="2025-08" db="UniProtKB">
        <authorList>
            <consortium name="Ensembl"/>
        </authorList>
    </citation>
    <scope>IDENTIFICATION</scope>
</reference>
<name>A0A8D0H9J0_SPHPU</name>
<dbReference type="InterPro" id="IPR013783">
    <property type="entry name" value="Ig-like_fold"/>
</dbReference>
<dbReference type="InterPro" id="IPR054090">
    <property type="entry name" value="Cep192_Spd-2-like_dom"/>
</dbReference>
<dbReference type="Pfam" id="PF22064">
    <property type="entry name" value="Cep192_D2"/>
    <property type="match status" value="1"/>
</dbReference>
<feature type="domain" description="Cep192/Spd-2-like" evidence="3">
    <location>
        <begin position="183"/>
        <end position="300"/>
    </location>
</feature>
<dbReference type="GO" id="GO:0005737">
    <property type="term" value="C:cytoplasm"/>
    <property type="evidence" value="ECO:0007669"/>
    <property type="project" value="TreeGrafter"/>
</dbReference>
<dbReference type="Gene3D" id="2.60.40.10">
    <property type="entry name" value="Immunoglobulins"/>
    <property type="match status" value="1"/>
</dbReference>
<proteinExistence type="predicted"/>